<dbReference type="Gene3D" id="2.40.30.170">
    <property type="match status" value="1"/>
</dbReference>
<dbReference type="EMBL" id="ABVL01000034">
    <property type="protein sequence ID" value="EDY16367.1"/>
    <property type="molecule type" value="Genomic_DNA"/>
</dbReference>
<name>B4DAZ3_9BACT</name>
<comment type="similarity">
    <text evidence="2">Belongs to the membrane fusion protein (MFP) (TC 8.A.1) family.</text>
</comment>
<dbReference type="InterPro" id="IPR006143">
    <property type="entry name" value="RND_pump_MFP"/>
</dbReference>
<evidence type="ECO:0000313" key="9">
    <source>
        <dbReference type="Proteomes" id="UP000005824"/>
    </source>
</evidence>
<evidence type="ECO:0000259" key="5">
    <source>
        <dbReference type="Pfam" id="PF25917"/>
    </source>
</evidence>
<dbReference type="InParanoid" id="B4DAZ3"/>
<dbReference type="PROSITE" id="PS51257">
    <property type="entry name" value="PROKAR_LIPOPROTEIN"/>
    <property type="match status" value="1"/>
</dbReference>
<feature type="domain" description="Multidrug resistance protein MdtA-like alpha-helical hairpin" evidence="4">
    <location>
        <begin position="101"/>
        <end position="169"/>
    </location>
</feature>
<dbReference type="Pfam" id="PF25967">
    <property type="entry name" value="RND-MFP_C"/>
    <property type="match status" value="1"/>
</dbReference>
<organism evidence="8 9">
    <name type="scientific">Chthoniobacter flavus Ellin428</name>
    <dbReference type="NCBI Taxonomy" id="497964"/>
    <lineage>
        <taxon>Bacteria</taxon>
        <taxon>Pseudomonadati</taxon>
        <taxon>Verrucomicrobiota</taxon>
        <taxon>Spartobacteria</taxon>
        <taxon>Chthoniobacterales</taxon>
        <taxon>Chthoniobacteraceae</taxon>
        <taxon>Chthoniobacter</taxon>
    </lineage>
</organism>
<feature type="chain" id="PRO_5002800721" evidence="3">
    <location>
        <begin position="20"/>
        <end position="390"/>
    </location>
</feature>
<keyword evidence="3" id="KW-0732">Signal</keyword>
<dbReference type="InterPro" id="IPR058627">
    <property type="entry name" value="MdtA-like_C"/>
</dbReference>
<accession>B4DAZ3</accession>
<dbReference type="Pfam" id="PF25944">
    <property type="entry name" value="Beta-barrel_RND"/>
    <property type="match status" value="1"/>
</dbReference>
<evidence type="ECO:0000259" key="6">
    <source>
        <dbReference type="Pfam" id="PF25944"/>
    </source>
</evidence>
<dbReference type="FunFam" id="2.40.420.20:FF:000001">
    <property type="entry name" value="Efflux RND transporter periplasmic adaptor subunit"/>
    <property type="match status" value="1"/>
</dbReference>
<evidence type="ECO:0000256" key="3">
    <source>
        <dbReference type="SAM" id="SignalP"/>
    </source>
</evidence>
<feature type="domain" description="Multidrug resistance protein MdtA-like barrel-sandwich hybrid" evidence="5">
    <location>
        <begin position="61"/>
        <end position="195"/>
    </location>
</feature>
<evidence type="ECO:0000259" key="4">
    <source>
        <dbReference type="Pfam" id="PF25876"/>
    </source>
</evidence>
<feature type="signal peptide" evidence="3">
    <location>
        <begin position="1"/>
        <end position="19"/>
    </location>
</feature>
<evidence type="ECO:0000313" key="8">
    <source>
        <dbReference type="EMBL" id="EDY16367.1"/>
    </source>
</evidence>
<feature type="domain" description="Multidrug resistance protein MdtA-like C-terminal permuted SH3" evidence="7">
    <location>
        <begin position="301"/>
        <end position="362"/>
    </location>
</feature>
<sequence length="390" mass="41531">MKMNLRHLCISIGSLLAIAACDSKEKAAGPPPPPDVLVAPAEARDVPVYREWIGTLDGSENAEIRARVTGYLMKRDYQEGALVKKGDLLFEIDPRPFEAALAEAKSQLEQGKAVQLASQSEADRNKELFNKKVISETEYINKTQLNQSNLAKVEALKAGVEQAQLNLNFCKVTSPVEGIVGIAQAQVGDLVGTPASTVLTRVSTLDPVKILFPVSEADYLLAHARAQEALAVPIEQRAGTIELILADGSIFPHKAKLLSIDRQVDPSTGTILITALLANPGSVLRPGFFARARIVAEILKDAVVVPQRAVSEVQGSYQLAIVGADGKAEIRPVQAGARVGTDWVITSGLKAGEKVIVEGIQKVRTGVPVAAKAWTPPAPPSTAEPKAEAK</sequence>
<dbReference type="Gene3D" id="2.40.420.20">
    <property type="match status" value="1"/>
</dbReference>
<dbReference type="PANTHER" id="PTHR30158">
    <property type="entry name" value="ACRA/E-RELATED COMPONENT OF DRUG EFFLUX TRANSPORTER"/>
    <property type="match status" value="1"/>
</dbReference>
<feature type="domain" description="Multidrug resistance protein MdtA-like beta-barrel" evidence="6">
    <location>
        <begin position="207"/>
        <end position="295"/>
    </location>
</feature>
<dbReference type="SUPFAM" id="SSF111369">
    <property type="entry name" value="HlyD-like secretion proteins"/>
    <property type="match status" value="1"/>
</dbReference>
<comment type="subcellular location">
    <subcellularLocation>
        <location evidence="1">Cell envelope</location>
    </subcellularLocation>
</comment>
<evidence type="ECO:0000256" key="1">
    <source>
        <dbReference type="ARBA" id="ARBA00004196"/>
    </source>
</evidence>
<reference evidence="8 9" key="1">
    <citation type="journal article" date="2011" name="J. Bacteriol.">
        <title>Genome sequence of Chthoniobacter flavus Ellin428, an aerobic heterotrophic soil bacterium.</title>
        <authorList>
            <person name="Kant R."/>
            <person name="van Passel M.W."/>
            <person name="Palva A."/>
            <person name="Lucas S."/>
            <person name="Lapidus A."/>
            <person name="Glavina Del Rio T."/>
            <person name="Dalin E."/>
            <person name="Tice H."/>
            <person name="Bruce D."/>
            <person name="Goodwin L."/>
            <person name="Pitluck S."/>
            <person name="Larimer F.W."/>
            <person name="Land M.L."/>
            <person name="Hauser L."/>
            <person name="Sangwan P."/>
            <person name="de Vos W.M."/>
            <person name="Janssen P.H."/>
            <person name="Smidt H."/>
        </authorList>
    </citation>
    <scope>NUCLEOTIDE SEQUENCE [LARGE SCALE GENOMIC DNA]</scope>
    <source>
        <strain evidence="8 9">Ellin428</strain>
    </source>
</reference>
<proteinExistence type="inferred from homology"/>
<dbReference type="InterPro" id="IPR058625">
    <property type="entry name" value="MdtA-like_BSH"/>
</dbReference>
<evidence type="ECO:0000259" key="7">
    <source>
        <dbReference type="Pfam" id="PF25967"/>
    </source>
</evidence>
<keyword evidence="9" id="KW-1185">Reference proteome</keyword>
<dbReference type="GO" id="GO:0046677">
    <property type="term" value="P:response to antibiotic"/>
    <property type="evidence" value="ECO:0007669"/>
    <property type="project" value="TreeGrafter"/>
</dbReference>
<dbReference type="GO" id="GO:0022857">
    <property type="term" value="F:transmembrane transporter activity"/>
    <property type="evidence" value="ECO:0007669"/>
    <property type="project" value="InterPro"/>
</dbReference>
<comment type="caution">
    <text evidence="8">The sequence shown here is derived from an EMBL/GenBank/DDBJ whole genome shotgun (WGS) entry which is preliminary data.</text>
</comment>
<dbReference type="AlphaFoldDB" id="B4DAZ3"/>
<dbReference type="Proteomes" id="UP000005824">
    <property type="component" value="Unassembled WGS sequence"/>
</dbReference>
<dbReference type="GO" id="GO:0005886">
    <property type="term" value="C:plasma membrane"/>
    <property type="evidence" value="ECO:0007669"/>
    <property type="project" value="UniProtKB-SubCell"/>
</dbReference>
<dbReference type="Pfam" id="PF25876">
    <property type="entry name" value="HH_MFP_RND"/>
    <property type="match status" value="1"/>
</dbReference>
<gene>
    <name evidence="8" type="ORF">CfE428DRAFT_6084</name>
</gene>
<dbReference type="NCBIfam" id="TIGR01730">
    <property type="entry name" value="RND_mfp"/>
    <property type="match status" value="1"/>
</dbReference>
<dbReference type="STRING" id="497964.CfE428DRAFT_6084"/>
<dbReference type="InterPro" id="IPR058626">
    <property type="entry name" value="MdtA-like_b-barrel"/>
</dbReference>
<evidence type="ECO:0000256" key="2">
    <source>
        <dbReference type="ARBA" id="ARBA00009477"/>
    </source>
</evidence>
<protein>
    <submittedName>
        <fullName evidence="8">Efflux transporter, RND family, MFP subunit</fullName>
    </submittedName>
</protein>
<dbReference type="RefSeq" id="WP_006983403.1">
    <property type="nucleotide sequence ID" value="NZ_ABVL01000034.1"/>
</dbReference>
<dbReference type="Gene3D" id="1.10.287.470">
    <property type="entry name" value="Helix hairpin bin"/>
    <property type="match status" value="1"/>
</dbReference>
<dbReference type="Pfam" id="PF25917">
    <property type="entry name" value="BSH_RND"/>
    <property type="match status" value="1"/>
</dbReference>
<dbReference type="Gene3D" id="2.40.50.100">
    <property type="match status" value="1"/>
</dbReference>
<dbReference type="InterPro" id="IPR058624">
    <property type="entry name" value="MdtA-like_HH"/>
</dbReference>
<dbReference type="eggNOG" id="COG0845">
    <property type="taxonomic scope" value="Bacteria"/>
</dbReference>